<reference evidence="1 2" key="1">
    <citation type="journal article" date="2016" name="Nat. Commun.">
        <title>Thousands of microbial genomes shed light on interconnected biogeochemical processes in an aquifer system.</title>
        <authorList>
            <person name="Anantharaman K."/>
            <person name="Brown C.T."/>
            <person name="Hug L.A."/>
            <person name="Sharon I."/>
            <person name="Castelle C.J."/>
            <person name="Probst A.J."/>
            <person name="Thomas B.C."/>
            <person name="Singh A."/>
            <person name="Wilkins M.J."/>
            <person name="Karaoz U."/>
            <person name="Brodie E.L."/>
            <person name="Williams K.H."/>
            <person name="Hubbard S.S."/>
            <person name="Banfield J.F."/>
        </authorList>
    </citation>
    <scope>NUCLEOTIDE SEQUENCE [LARGE SCALE GENOMIC DNA]</scope>
</reference>
<dbReference type="EMBL" id="MGKO01000008">
    <property type="protein sequence ID" value="OGN27635.1"/>
    <property type="molecule type" value="Genomic_DNA"/>
</dbReference>
<name>A0A1F8GQE1_9BACT</name>
<accession>A0A1F8GQE1</accession>
<dbReference type="Proteomes" id="UP000178444">
    <property type="component" value="Unassembled WGS sequence"/>
</dbReference>
<comment type="caution">
    <text evidence="1">The sequence shown here is derived from an EMBL/GenBank/DDBJ whole genome shotgun (WGS) entry which is preliminary data.</text>
</comment>
<evidence type="ECO:0000313" key="1">
    <source>
        <dbReference type="EMBL" id="OGN27635.1"/>
    </source>
</evidence>
<sequence>MATRETFPTFGDKKRKALDAYKKFVSQGVTTPDALDLNDPDVIEATRLFNEWDLEQTERQDPRRHNFEKTKFYVDAGFTDPHYLAEVLQWLSLDSDDLGKDDNDPALVQLRQDYADEIRKIRKKLSQEDN</sequence>
<evidence type="ECO:0000313" key="2">
    <source>
        <dbReference type="Proteomes" id="UP000178444"/>
    </source>
</evidence>
<organism evidence="1 2">
    <name type="scientific">Candidatus Yanofskybacteria bacterium RIFCSPLOWO2_01_FULL_49_17</name>
    <dbReference type="NCBI Taxonomy" id="1802700"/>
    <lineage>
        <taxon>Bacteria</taxon>
        <taxon>Candidatus Yanofskyibacteriota</taxon>
    </lineage>
</organism>
<gene>
    <name evidence="1" type="ORF">A2941_01440</name>
</gene>
<protein>
    <submittedName>
        <fullName evidence="1">Uncharacterized protein</fullName>
    </submittedName>
</protein>
<dbReference type="AlphaFoldDB" id="A0A1F8GQE1"/>
<proteinExistence type="predicted"/>